<evidence type="ECO:0000313" key="1">
    <source>
        <dbReference type="Proteomes" id="UP000887574"/>
    </source>
</evidence>
<dbReference type="AlphaFoldDB" id="A0A915CPR1"/>
<proteinExistence type="predicted"/>
<evidence type="ECO:0000313" key="2">
    <source>
        <dbReference type="WBParaSite" id="jg11235"/>
    </source>
</evidence>
<reference evidence="2" key="1">
    <citation type="submission" date="2022-11" db="UniProtKB">
        <authorList>
            <consortium name="WormBaseParasite"/>
        </authorList>
    </citation>
    <scope>IDENTIFICATION</scope>
</reference>
<sequence>MLQFFFFVDLCNMPLRVSMIVMFTTKKVSQVATNLFTIQIQSEQHPLFQFGAPSSCSSPSTCSAMPNPVAGKVHPASPNHLSATPSPKTSGIHAADGLRKMTENFSDLNCSDTGRRRSSGNLISRGEDIRESLAKIMASVLQSSGNMDVVFMDFPIR</sequence>
<protein>
    <submittedName>
        <fullName evidence="2">Uncharacterized protein</fullName>
    </submittedName>
</protein>
<organism evidence="1 2">
    <name type="scientific">Ditylenchus dipsaci</name>
    <dbReference type="NCBI Taxonomy" id="166011"/>
    <lineage>
        <taxon>Eukaryota</taxon>
        <taxon>Metazoa</taxon>
        <taxon>Ecdysozoa</taxon>
        <taxon>Nematoda</taxon>
        <taxon>Chromadorea</taxon>
        <taxon>Rhabditida</taxon>
        <taxon>Tylenchina</taxon>
        <taxon>Tylenchomorpha</taxon>
        <taxon>Sphaerularioidea</taxon>
        <taxon>Anguinidae</taxon>
        <taxon>Anguininae</taxon>
        <taxon>Ditylenchus</taxon>
    </lineage>
</organism>
<name>A0A915CPR1_9BILA</name>
<dbReference type="Proteomes" id="UP000887574">
    <property type="component" value="Unplaced"/>
</dbReference>
<dbReference type="WBParaSite" id="jg11235">
    <property type="protein sequence ID" value="jg11235"/>
    <property type="gene ID" value="jg11235"/>
</dbReference>
<accession>A0A915CPR1</accession>
<keyword evidence="1" id="KW-1185">Reference proteome</keyword>